<feature type="transmembrane region" description="Helical" evidence="9">
    <location>
        <begin position="246"/>
        <end position="269"/>
    </location>
</feature>
<keyword evidence="2" id="KW-0813">Transport</keyword>
<dbReference type="SUPFAM" id="SSF52540">
    <property type="entry name" value="P-loop containing nucleoside triphosphate hydrolases"/>
    <property type="match status" value="1"/>
</dbReference>
<feature type="transmembrane region" description="Helical" evidence="9">
    <location>
        <begin position="281"/>
        <end position="300"/>
    </location>
</feature>
<comment type="caution">
    <text evidence="12">The sequence shown here is derived from an EMBL/GenBank/DDBJ whole genome shotgun (WGS) entry which is preliminary data.</text>
</comment>
<dbReference type="GO" id="GO:0015421">
    <property type="term" value="F:ABC-type oligopeptide transporter activity"/>
    <property type="evidence" value="ECO:0007669"/>
    <property type="project" value="TreeGrafter"/>
</dbReference>
<dbReference type="OrthoDB" id="9762778at2"/>
<dbReference type="CDD" id="cd18541">
    <property type="entry name" value="ABC_6TM_TmrB_like"/>
    <property type="match status" value="1"/>
</dbReference>
<dbReference type="GO" id="GO:0016887">
    <property type="term" value="F:ATP hydrolysis activity"/>
    <property type="evidence" value="ECO:0007669"/>
    <property type="project" value="InterPro"/>
</dbReference>
<evidence type="ECO:0000313" key="12">
    <source>
        <dbReference type="EMBL" id="KIE47442.1"/>
    </source>
</evidence>
<dbReference type="InterPro" id="IPR036640">
    <property type="entry name" value="ABC1_TM_sf"/>
</dbReference>
<dbReference type="PROSITE" id="PS50929">
    <property type="entry name" value="ABC_TM1F"/>
    <property type="match status" value="1"/>
</dbReference>
<evidence type="ECO:0000256" key="5">
    <source>
        <dbReference type="ARBA" id="ARBA00022741"/>
    </source>
</evidence>
<dbReference type="EMBL" id="AYSO01000014">
    <property type="protein sequence ID" value="KIE47442.1"/>
    <property type="molecule type" value="Genomic_DNA"/>
</dbReference>
<evidence type="ECO:0000256" key="8">
    <source>
        <dbReference type="ARBA" id="ARBA00023136"/>
    </source>
</evidence>
<sequence length="582" mass="65858">MRKLKSLLKYTMKYKKRYFIGILFLIVVDIVQLIPPKILGGLTDSLAQGSATTSTITKAILYMMLIAVTMSIGRFMWRIYINGTSRMIEYDIRSKFFKHLQSFSTNFYNENKTGDLMALATNDLNAIRMALGQGVIMFFDALVLTIATLFIMLSINVKLTVLALFPLPFVALISRKFGKKIHRKFMRVQKCFSKLTDLVQENFSGIRIIKSFVQEEKEFERFAEENQNNFEANMDFIRIWGVFSPLIELISSLSFVVLVVVGGVFVILGDISLGEFVAFNMYLGNLVWPMMAVGWVINVLQRGFASLERVEEILNQKPEIIDKYVHEVGSIKGDIVIKDLTFIYPKATYPALKNISVNIKEGETLGIVGRTGSSKSTLVHLLLRLYNIPNGKIFIGGEDINKIPLNTLRHNIGFVSQDPFLFSTTIAENVNLAFDELDMAQVYEATKNADIYENIIDFPGEFETMVGERGVTLSGGQKQRISISRALIKNPEILILDDCLSAVDAKTEVKILENLNDIMKNKTSIIISHRISAVKEADQIIVLDEGEIVQRGKHDELKNQEGIYKDIYEKQQIEQAIMAEEV</sequence>
<dbReference type="FunFam" id="1.20.1560.10:FF:000011">
    <property type="entry name" value="Multidrug ABC transporter ATP-binding protein"/>
    <property type="match status" value="1"/>
</dbReference>
<evidence type="ECO:0000256" key="4">
    <source>
        <dbReference type="ARBA" id="ARBA00022692"/>
    </source>
</evidence>
<dbReference type="Gene3D" id="1.20.1560.10">
    <property type="entry name" value="ABC transporter type 1, transmembrane domain"/>
    <property type="match status" value="1"/>
</dbReference>
<feature type="domain" description="ABC transporter" evidence="10">
    <location>
        <begin position="335"/>
        <end position="570"/>
    </location>
</feature>
<keyword evidence="7 9" id="KW-1133">Transmembrane helix</keyword>
<keyword evidence="8 9" id="KW-0472">Membrane</keyword>
<accession>A0A0C1R1X8</accession>
<dbReference type="PANTHER" id="PTHR43394:SF1">
    <property type="entry name" value="ATP-BINDING CASSETTE SUB-FAMILY B MEMBER 10, MITOCHONDRIAL"/>
    <property type="match status" value="1"/>
</dbReference>
<feature type="transmembrane region" description="Helical" evidence="9">
    <location>
        <begin position="135"/>
        <end position="153"/>
    </location>
</feature>
<evidence type="ECO:0000259" key="10">
    <source>
        <dbReference type="PROSITE" id="PS50893"/>
    </source>
</evidence>
<dbReference type="FunFam" id="3.40.50.300:FF:000221">
    <property type="entry name" value="Multidrug ABC transporter ATP-binding protein"/>
    <property type="match status" value="1"/>
</dbReference>
<feature type="transmembrane region" description="Helical" evidence="9">
    <location>
        <begin position="59"/>
        <end position="77"/>
    </location>
</feature>
<evidence type="ECO:0000256" key="6">
    <source>
        <dbReference type="ARBA" id="ARBA00022840"/>
    </source>
</evidence>
<dbReference type="Gene3D" id="3.40.50.300">
    <property type="entry name" value="P-loop containing nucleotide triphosphate hydrolases"/>
    <property type="match status" value="1"/>
</dbReference>
<dbReference type="InterPro" id="IPR027417">
    <property type="entry name" value="P-loop_NTPase"/>
</dbReference>
<name>A0A0C1R1X8_9CLOT</name>
<evidence type="ECO:0000256" key="3">
    <source>
        <dbReference type="ARBA" id="ARBA00022475"/>
    </source>
</evidence>
<dbReference type="GO" id="GO:0005524">
    <property type="term" value="F:ATP binding"/>
    <property type="evidence" value="ECO:0007669"/>
    <property type="project" value="UniProtKB-KW"/>
</dbReference>
<dbReference type="Proteomes" id="UP000031366">
    <property type="component" value="Unassembled WGS sequence"/>
</dbReference>
<dbReference type="SUPFAM" id="SSF90123">
    <property type="entry name" value="ABC transporter transmembrane region"/>
    <property type="match status" value="1"/>
</dbReference>
<evidence type="ECO:0000256" key="1">
    <source>
        <dbReference type="ARBA" id="ARBA00004651"/>
    </source>
</evidence>
<keyword evidence="13" id="KW-1185">Reference proteome</keyword>
<feature type="transmembrane region" description="Helical" evidence="9">
    <location>
        <begin position="20"/>
        <end position="39"/>
    </location>
</feature>
<feature type="domain" description="ABC transmembrane type-1" evidence="11">
    <location>
        <begin position="19"/>
        <end position="302"/>
    </location>
</feature>
<feature type="transmembrane region" description="Helical" evidence="9">
    <location>
        <begin position="159"/>
        <end position="177"/>
    </location>
</feature>
<dbReference type="InterPro" id="IPR039421">
    <property type="entry name" value="Type_1_exporter"/>
</dbReference>
<evidence type="ECO:0000256" key="7">
    <source>
        <dbReference type="ARBA" id="ARBA00022989"/>
    </source>
</evidence>
<evidence type="ECO:0000256" key="9">
    <source>
        <dbReference type="SAM" id="Phobius"/>
    </source>
</evidence>
<dbReference type="InterPro" id="IPR011527">
    <property type="entry name" value="ABC1_TM_dom"/>
</dbReference>
<dbReference type="Pfam" id="PF00005">
    <property type="entry name" value="ABC_tran"/>
    <property type="match status" value="1"/>
</dbReference>
<dbReference type="PROSITE" id="PS00211">
    <property type="entry name" value="ABC_TRANSPORTER_1"/>
    <property type="match status" value="1"/>
</dbReference>
<evidence type="ECO:0000256" key="2">
    <source>
        <dbReference type="ARBA" id="ARBA00022448"/>
    </source>
</evidence>
<organism evidence="12 13">
    <name type="scientific">Clostridium argentinense CDC 2741</name>
    <dbReference type="NCBI Taxonomy" id="1418104"/>
    <lineage>
        <taxon>Bacteria</taxon>
        <taxon>Bacillati</taxon>
        <taxon>Bacillota</taxon>
        <taxon>Clostridia</taxon>
        <taxon>Eubacteriales</taxon>
        <taxon>Clostridiaceae</taxon>
        <taxon>Clostridium</taxon>
    </lineage>
</organism>
<gene>
    <name evidence="12" type="ORF">U732_3148</name>
</gene>
<dbReference type="InterPro" id="IPR003439">
    <property type="entry name" value="ABC_transporter-like_ATP-bd"/>
</dbReference>
<dbReference type="InterPro" id="IPR003593">
    <property type="entry name" value="AAA+_ATPase"/>
</dbReference>
<dbReference type="RefSeq" id="WP_039631631.1">
    <property type="nucleotide sequence ID" value="NZ_AYSO01000014.1"/>
</dbReference>
<dbReference type="SMART" id="SM00382">
    <property type="entry name" value="AAA"/>
    <property type="match status" value="1"/>
</dbReference>
<evidence type="ECO:0000313" key="13">
    <source>
        <dbReference type="Proteomes" id="UP000031366"/>
    </source>
</evidence>
<dbReference type="AlphaFoldDB" id="A0A0C1R1X8"/>
<dbReference type="InterPro" id="IPR017871">
    <property type="entry name" value="ABC_transporter-like_CS"/>
</dbReference>
<dbReference type="STRING" id="29341.RSJ17_09425"/>
<dbReference type="PANTHER" id="PTHR43394">
    <property type="entry name" value="ATP-DEPENDENT PERMEASE MDL1, MITOCHONDRIAL"/>
    <property type="match status" value="1"/>
</dbReference>
<comment type="subcellular location">
    <subcellularLocation>
        <location evidence="1">Cell membrane</location>
        <topology evidence="1">Multi-pass membrane protein</topology>
    </subcellularLocation>
</comment>
<dbReference type="PROSITE" id="PS50893">
    <property type="entry name" value="ABC_TRANSPORTER_2"/>
    <property type="match status" value="1"/>
</dbReference>
<evidence type="ECO:0000259" key="11">
    <source>
        <dbReference type="PROSITE" id="PS50929"/>
    </source>
</evidence>
<keyword evidence="6" id="KW-0067">ATP-binding</keyword>
<keyword evidence="4 9" id="KW-0812">Transmembrane</keyword>
<reference evidence="12 13" key="1">
    <citation type="journal article" date="2015" name="Infect. Genet. Evol.">
        <title>Genomic sequences of six botulinum neurotoxin-producing strains representing three clostridial species illustrate the mobility and diversity of botulinum neurotoxin genes.</title>
        <authorList>
            <person name="Smith T.J."/>
            <person name="Hill K.K."/>
            <person name="Xie G."/>
            <person name="Foley B.T."/>
            <person name="Williamson C.H."/>
            <person name="Foster J.T."/>
            <person name="Johnson S.L."/>
            <person name="Chertkov O."/>
            <person name="Teshima H."/>
            <person name="Gibbons H.S."/>
            <person name="Johnsky L.A."/>
            <person name="Karavis M.A."/>
            <person name="Smith L.A."/>
        </authorList>
    </citation>
    <scope>NUCLEOTIDE SEQUENCE [LARGE SCALE GENOMIC DNA]</scope>
    <source>
        <strain evidence="12 13">CDC 2741</strain>
    </source>
</reference>
<protein>
    <submittedName>
        <fullName evidence="12">ABC transporter family protein</fullName>
    </submittedName>
</protein>
<dbReference type="GO" id="GO:0005886">
    <property type="term" value="C:plasma membrane"/>
    <property type="evidence" value="ECO:0007669"/>
    <property type="project" value="UniProtKB-SubCell"/>
</dbReference>
<dbReference type="Pfam" id="PF00664">
    <property type="entry name" value="ABC_membrane"/>
    <property type="match status" value="1"/>
</dbReference>
<proteinExistence type="predicted"/>
<keyword evidence="5" id="KW-0547">Nucleotide-binding</keyword>
<keyword evidence="3" id="KW-1003">Cell membrane</keyword>